<reference evidence="1 2" key="1">
    <citation type="submission" date="2016-05" db="EMBL/GenBank/DDBJ databases">
        <title>Complete genome sequence of Novosphingobium guangzhouense SA925(T).</title>
        <authorList>
            <person name="Sha S."/>
        </authorList>
    </citation>
    <scope>NUCLEOTIDE SEQUENCE [LARGE SCALE GENOMIC DNA]</scope>
    <source>
        <strain evidence="1 2">SA925</strain>
    </source>
</reference>
<dbReference type="OrthoDB" id="7596369at2"/>
<gene>
    <name evidence="1" type="ORF">A8V01_04795</name>
</gene>
<dbReference type="RefSeq" id="WP_103096535.1">
    <property type="nucleotide sequence ID" value="NZ_LYMM01000040.1"/>
</dbReference>
<keyword evidence="2" id="KW-1185">Reference proteome</keyword>
<proteinExistence type="predicted"/>
<protein>
    <submittedName>
        <fullName evidence="1">Uncharacterized protein</fullName>
    </submittedName>
</protein>
<dbReference type="Proteomes" id="UP000236327">
    <property type="component" value="Unassembled WGS sequence"/>
</dbReference>
<comment type="caution">
    <text evidence="1">The sequence shown here is derived from an EMBL/GenBank/DDBJ whole genome shotgun (WGS) entry which is preliminary data.</text>
</comment>
<accession>A0A2K2FYT7</accession>
<name>A0A2K2FYT7_9SPHN</name>
<evidence type="ECO:0000313" key="2">
    <source>
        <dbReference type="Proteomes" id="UP000236327"/>
    </source>
</evidence>
<dbReference type="EMBL" id="LYMM01000040">
    <property type="protein sequence ID" value="PNU03943.1"/>
    <property type="molecule type" value="Genomic_DNA"/>
</dbReference>
<dbReference type="AlphaFoldDB" id="A0A2K2FYT7"/>
<sequence>MSIDPIPVREELQRIHDEQARLVRRSNGGLALAWLSDHALSKTGSGQRTPLQGVLQERLTVVASGTTHADKVAPYIQRAYREAQRGIILRAIELARADYESGSDCES</sequence>
<evidence type="ECO:0000313" key="1">
    <source>
        <dbReference type="EMBL" id="PNU03943.1"/>
    </source>
</evidence>
<organism evidence="1 2">
    <name type="scientific">Novosphingobium guangzhouense</name>
    <dbReference type="NCBI Taxonomy" id="1850347"/>
    <lineage>
        <taxon>Bacteria</taxon>
        <taxon>Pseudomonadati</taxon>
        <taxon>Pseudomonadota</taxon>
        <taxon>Alphaproteobacteria</taxon>
        <taxon>Sphingomonadales</taxon>
        <taxon>Sphingomonadaceae</taxon>
        <taxon>Novosphingobium</taxon>
    </lineage>
</organism>